<dbReference type="PANTHER" id="PTHR12323:SF0">
    <property type="entry name" value="CALCIUM HOMEOSTASIS ENDOPLASMIC RETICULUM PROTEIN"/>
    <property type="match status" value="1"/>
</dbReference>
<protein>
    <submittedName>
        <fullName evidence="5">G-patch domain-containing protein</fullName>
    </submittedName>
</protein>
<dbReference type="GO" id="GO:0048471">
    <property type="term" value="C:perinuclear region of cytoplasm"/>
    <property type="evidence" value="ECO:0007669"/>
    <property type="project" value="TreeGrafter"/>
</dbReference>
<dbReference type="Proteomes" id="UP000050794">
    <property type="component" value="Unassembled WGS sequence"/>
</dbReference>
<evidence type="ECO:0000313" key="4">
    <source>
        <dbReference type="Proteomes" id="UP000050794"/>
    </source>
</evidence>
<evidence type="ECO:0000259" key="2">
    <source>
        <dbReference type="PROSITE" id="PS50174"/>
    </source>
</evidence>
<dbReference type="SMART" id="SM00443">
    <property type="entry name" value="G_patch"/>
    <property type="match status" value="1"/>
</dbReference>
<proteinExistence type="predicted"/>
<dbReference type="InterPro" id="IPR000467">
    <property type="entry name" value="G_patch_dom"/>
</dbReference>
<keyword evidence="4" id="KW-1185">Reference proteome</keyword>
<organism evidence="4 5">
    <name type="scientific">Toxocara canis</name>
    <name type="common">Canine roundworm</name>
    <dbReference type="NCBI Taxonomy" id="6265"/>
    <lineage>
        <taxon>Eukaryota</taxon>
        <taxon>Metazoa</taxon>
        <taxon>Ecdysozoa</taxon>
        <taxon>Nematoda</taxon>
        <taxon>Chromadorea</taxon>
        <taxon>Rhabditida</taxon>
        <taxon>Spirurina</taxon>
        <taxon>Ascaridomorpha</taxon>
        <taxon>Ascaridoidea</taxon>
        <taxon>Toxocaridae</taxon>
        <taxon>Toxocara</taxon>
    </lineage>
</organism>
<reference evidence="5" key="1">
    <citation type="submission" date="2016-06" db="UniProtKB">
        <authorList>
            <consortium name="WormBaseParasite"/>
        </authorList>
    </citation>
    <scope>IDENTIFICATION</scope>
</reference>
<reference evidence="3 4" key="2">
    <citation type="submission" date="2018-11" db="EMBL/GenBank/DDBJ databases">
        <authorList>
            <consortium name="Pathogen Informatics"/>
        </authorList>
    </citation>
    <scope>NUCLEOTIDE SEQUENCE [LARGE SCALE GENOMIC DNA]</scope>
</reference>
<evidence type="ECO:0000313" key="5">
    <source>
        <dbReference type="WBParaSite" id="TCNE_0000261101-mRNA-1"/>
    </source>
</evidence>
<gene>
    <name evidence="3" type="ORF">TCNE_LOCUS2612</name>
</gene>
<feature type="compositionally biased region" description="Basic residues" evidence="1">
    <location>
        <begin position="167"/>
        <end position="177"/>
    </location>
</feature>
<dbReference type="GO" id="GO:0006874">
    <property type="term" value="P:intracellular calcium ion homeostasis"/>
    <property type="evidence" value="ECO:0007669"/>
    <property type="project" value="TreeGrafter"/>
</dbReference>
<dbReference type="AlphaFoldDB" id="A0A183U291"/>
<dbReference type="PANTHER" id="PTHR12323">
    <property type="entry name" value="SR-RELATED CTD ASSOCIATED FACTOR 6"/>
    <property type="match status" value="1"/>
</dbReference>
<accession>A0A183U291</accession>
<evidence type="ECO:0000256" key="1">
    <source>
        <dbReference type="SAM" id="MobiDB-lite"/>
    </source>
</evidence>
<dbReference type="PROSITE" id="PS50174">
    <property type="entry name" value="G_PATCH"/>
    <property type="match status" value="1"/>
</dbReference>
<feature type="region of interest" description="Disordered" evidence="1">
    <location>
        <begin position="128"/>
        <end position="177"/>
    </location>
</feature>
<dbReference type="EMBL" id="UYWY01002741">
    <property type="protein sequence ID" value="VDM28329.1"/>
    <property type="molecule type" value="Genomic_DNA"/>
</dbReference>
<dbReference type="WBParaSite" id="TCNE_0000261101-mRNA-1">
    <property type="protein sequence ID" value="TCNE_0000261101-mRNA-1"/>
    <property type="gene ID" value="TCNE_0000261101"/>
</dbReference>
<name>A0A183U291_TOXCA</name>
<sequence>MEPKHSTKEVTDSPALRVHRKVRDLRVARAIGEGEGGEAVAARVPVLALVRSQDLDRDPAIFRATSLTAAKIMILGPKDRRVAHVRIHLGGDVDVAPSGPPPRLTATSKGAQLLSKMGWQGGGLGAEQQGIEEPVSGGEVRDRQDQYRGVGSRPDIFEEYRRQMSGYHRRRNRRDLD</sequence>
<feature type="domain" description="G-patch" evidence="2">
    <location>
        <begin position="106"/>
        <end position="155"/>
    </location>
</feature>
<dbReference type="GO" id="GO:0003676">
    <property type="term" value="F:nucleic acid binding"/>
    <property type="evidence" value="ECO:0007669"/>
    <property type="project" value="InterPro"/>
</dbReference>
<evidence type="ECO:0000313" key="3">
    <source>
        <dbReference type="EMBL" id="VDM28329.1"/>
    </source>
</evidence>
<dbReference type="Pfam" id="PF01585">
    <property type="entry name" value="G-patch"/>
    <property type="match status" value="1"/>
</dbReference>